<name>G7QCU7_9BACT</name>
<proteinExistence type="predicted"/>
<dbReference type="InterPro" id="IPR009501">
    <property type="entry name" value="UCP020269"/>
</dbReference>
<dbReference type="Pfam" id="PF02589">
    <property type="entry name" value="LUD_dom"/>
    <property type="match status" value="1"/>
</dbReference>
<keyword evidence="3" id="KW-1185">Reference proteome</keyword>
<dbReference type="Proteomes" id="UP000004662">
    <property type="component" value="Chromosome"/>
</dbReference>
<reference evidence="3" key="1">
    <citation type="journal article" date="2015" name="Genome Announc.">
        <title>High-Quality Draft Genome Sequence of Desulfovibrio carbinoliphilus FW-101-2B, an Organic Acid-Oxidizing Sulfate-Reducing Bacterium Isolated from Uranium(VI)-Contaminated Groundwater.</title>
        <authorList>
            <person name="Ramsay B.D."/>
            <person name="Hwang C."/>
            <person name="Woo H.L."/>
            <person name="Carroll S.L."/>
            <person name="Lucas S."/>
            <person name="Han J."/>
            <person name="Lapidus A.L."/>
            <person name="Cheng J.F."/>
            <person name="Goodwin L.A."/>
            <person name="Pitluck S."/>
            <person name="Peters L."/>
            <person name="Chertkov O."/>
            <person name="Held B."/>
            <person name="Detter J.C."/>
            <person name="Han C.S."/>
            <person name="Tapia R."/>
            <person name="Land M.L."/>
            <person name="Hauser L.J."/>
            <person name="Kyrpides N.C."/>
            <person name="Ivanova N.N."/>
            <person name="Mikhailova N."/>
            <person name="Pagani I."/>
            <person name="Woyke T."/>
            <person name="Arkin A.P."/>
            <person name="Dehal P."/>
            <person name="Chivian D."/>
            <person name="Criddle C.S."/>
            <person name="Wu W."/>
            <person name="Chakraborty R."/>
            <person name="Hazen T.C."/>
            <person name="Fields M.W."/>
        </authorList>
    </citation>
    <scope>NUCLEOTIDE SEQUENCE [LARGE SCALE GENOMIC DNA]</scope>
    <source>
        <strain evidence="3">FW-101-2B</strain>
    </source>
</reference>
<protein>
    <submittedName>
        <fullName evidence="2">Lactate utilization protein B/C</fullName>
    </submittedName>
</protein>
<dbReference type="Gene3D" id="3.40.50.10420">
    <property type="entry name" value="NagB/RpiA/CoA transferase-like"/>
    <property type="match status" value="1"/>
</dbReference>
<evidence type="ECO:0000259" key="1">
    <source>
        <dbReference type="Pfam" id="PF02589"/>
    </source>
</evidence>
<dbReference type="HOGENOM" id="CLU_107893_1_0_7"/>
<dbReference type="SUPFAM" id="SSF100950">
    <property type="entry name" value="NagB/RpiA/CoA transferase-like"/>
    <property type="match status" value="1"/>
</dbReference>
<gene>
    <name evidence="2" type="ORF">DFW101_0236</name>
</gene>
<evidence type="ECO:0000313" key="2">
    <source>
        <dbReference type="EMBL" id="EHJ46253.1"/>
    </source>
</evidence>
<dbReference type="OrthoDB" id="9809147at2"/>
<dbReference type="RefSeq" id="WP_009179707.1">
    <property type="nucleotide sequence ID" value="NZ_CM001368.1"/>
</dbReference>
<evidence type="ECO:0000313" key="3">
    <source>
        <dbReference type="Proteomes" id="UP000004662"/>
    </source>
</evidence>
<dbReference type="PANTHER" id="PTHR36179">
    <property type="entry name" value="LUD_DOM DOMAIN-CONTAINING PROTEIN"/>
    <property type="match status" value="1"/>
</dbReference>
<dbReference type="STRING" id="694327.DFW101_0236"/>
<dbReference type="PANTHER" id="PTHR36179:SF2">
    <property type="entry name" value="LUD DOMAIN-CONTAINING PROTEIN"/>
    <property type="match status" value="1"/>
</dbReference>
<dbReference type="AlphaFoldDB" id="G7QCU7"/>
<organism evidence="2 3">
    <name type="scientific">Solidesulfovibrio carbinoliphilus subsp. oakridgensis</name>
    <dbReference type="NCBI Taxonomy" id="694327"/>
    <lineage>
        <taxon>Bacteria</taxon>
        <taxon>Pseudomonadati</taxon>
        <taxon>Thermodesulfobacteriota</taxon>
        <taxon>Desulfovibrionia</taxon>
        <taxon>Desulfovibrionales</taxon>
        <taxon>Desulfovibrionaceae</taxon>
        <taxon>Solidesulfovibrio</taxon>
    </lineage>
</organism>
<dbReference type="eggNOG" id="COG1139">
    <property type="taxonomic scope" value="Bacteria"/>
</dbReference>
<accession>G7QCU7</accession>
<dbReference type="EMBL" id="CM001368">
    <property type="protein sequence ID" value="EHJ46253.1"/>
    <property type="molecule type" value="Genomic_DNA"/>
</dbReference>
<dbReference type="InterPro" id="IPR024185">
    <property type="entry name" value="FTHF_cligase-like_sf"/>
</dbReference>
<dbReference type="PIRSF" id="PIRSF020269">
    <property type="entry name" value="DUF1121"/>
    <property type="match status" value="1"/>
</dbReference>
<dbReference type="InterPro" id="IPR037171">
    <property type="entry name" value="NagB/RpiA_transferase-like"/>
</dbReference>
<dbReference type="InterPro" id="IPR003741">
    <property type="entry name" value="LUD_dom"/>
</dbReference>
<feature type="domain" description="LUD" evidence="1">
    <location>
        <begin position="13"/>
        <end position="209"/>
    </location>
</feature>
<sequence length="217" mass="23763">MPDPREGYYAKRLEEVAEALGRNHFQAHVVPDAAAARDLVLERILPESRARTVSFGGSETLAATGLPQALAEKSEISVLDTFDRTIPPEELHERRRQALLVDLFLTGTNAVTEDGVLVNLDMIGNRVCAINFGPRQVVVLVGRNKIVPDLTSAFSRIKEFAAPANAMRLSKKTPCVATSHCEDCGSPDRICNVWAITEKSFPRGRVTVICINQDLGL</sequence>